<gene>
    <name evidence="2" type="ORF">ACERZ8_18825</name>
</gene>
<dbReference type="Proteomes" id="UP001627408">
    <property type="component" value="Unassembled WGS sequence"/>
</dbReference>
<name>A0ABW8UXZ9_9RHOB</name>
<keyword evidence="3" id="KW-1185">Reference proteome</keyword>
<protein>
    <submittedName>
        <fullName evidence="2">SRPBCC family protein</fullName>
    </submittedName>
</protein>
<sequence length="157" mass="17312">MTFIPKFSAISASLLCATAAWPADFQVKRSIEVPSSTPQVWQQIGDFCDIDDWHPNVSSCALKVMDGSLVRVLTTDTGEEAIQKRIAQEESLSYTYRTVRSSLPIERFTATLSVQPGENLLIEWIANFSSEDPDMEAVVVDDIEAGLSAIESILALR</sequence>
<dbReference type="InterPro" id="IPR023393">
    <property type="entry name" value="START-like_dom_sf"/>
</dbReference>
<evidence type="ECO:0000256" key="1">
    <source>
        <dbReference type="SAM" id="SignalP"/>
    </source>
</evidence>
<dbReference type="Pfam" id="PF10604">
    <property type="entry name" value="Polyketide_cyc2"/>
    <property type="match status" value="1"/>
</dbReference>
<evidence type="ECO:0000313" key="3">
    <source>
        <dbReference type="Proteomes" id="UP001627408"/>
    </source>
</evidence>
<accession>A0ABW8UXZ9</accession>
<dbReference type="PANTHER" id="PTHR39332">
    <property type="entry name" value="BLL4707 PROTEIN"/>
    <property type="match status" value="1"/>
</dbReference>
<dbReference type="InterPro" id="IPR019587">
    <property type="entry name" value="Polyketide_cyclase/dehydratase"/>
</dbReference>
<dbReference type="Gene3D" id="3.30.530.20">
    <property type="match status" value="1"/>
</dbReference>
<dbReference type="EMBL" id="JBHDIY010000002">
    <property type="protein sequence ID" value="MFL4471832.1"/>
    <property type="molecule type" value="Genomic_DNA"/>
</dbReference>
<feature type="signal peptide" evidence="1">
    <location>
        <begin position="1"/>
        <end position="22"/>
    </location>
</feature>
<evidence type="ECO:0000313" key="2">
    <source>
        <dbReference type="EMBL" id="MFL4471832.1"/>
    </source>
</evidence>
<comment type="caution">
    <text evidence="2">The sequence shown here is derived from an EMBL/GenBank/DDBJ whole genome shotgun (WGS) entry which is preliminary data.</text>
</comment>
<dbReference type="RefSeq" id="WP_407593698.1">
    <property type="nucleotide sequence ID" value="NZ_JBHDIY010000002.1"/>
</dbReference>
<keyword evidence="1" id="KW-0732">Signal</keyword>
<feature type="chain" id="PRO_5046914170" evidence="1">
    <location>
        <begin position="23"/>
        <end position="157"/>
    </location>
</feature>
<proteinExistence type="predicted"/>
<dbReference type="SUPFAM" id="SSF55961">
    <property type="entry name" value="Bet v1-like"/>
    <property type="match status" value="1"/>
</dbReference>
<reference evidence="2 3" key="1">
    <citation type="submission" date="2024-08" db="EMBL/GenBank/DDBJ databases">
        <title>Tateyamaria sp. nov., isolated from marine algae.</title>
        <authorList>
            <person name="Choi B.J."/>
            <person name="Kim J.M."/>
            <person name="Lee J.K."/>
            <person name="Choi D.G."/>
            <person name="Bayburt H."/>
            <person name="Baek J.H."/>
            <person name="Han D.M."/>
            <person name="Jeon C.O."/>
        </authorList>
    </citation>
    <scope>NUCLEOTIDE SEQUENCE [LARGE SCALE GENOMIC DNA]</scope>
    <source>
        <strain evidence="2 3">KMU-156</strain>
    </source>
</reference>
<dbReference type="PANTHER" id="PTHR39332:SF7">
    <property type="entry name" value="SRPBCC FAMILY PROTEIN"/>
    <property type="match status" value="1"/>
</dbReference>
<organism evidence="2 3">
    <name type="scientific">Tateyamaria armeniaca</name>
    <dbReference type="NCBI Taxonomy" id="2518930"/>
    <lineage>
        <taxon>Bacteria</taxon>
        <taxon>Pseudomonadati</taxon>
        <taxon>Pseudomonadota</taxon>
        <taxon>Alphaproteobacteria</taxon>
        <taxon>Rhodobacterales</taxon>
        <taxon>Roseobacteraceae</taxon>
        <taxon>Tateyamaria</taxon>
    </lineage>
</organism>
<dbReference type="CDD" id="cd07821">
    <property type="entry name" value="PYR_PYL_RCAR_like"/>
    <property type="match status" value="1"/>
</dbReference>